<dbReference type="STRING" id="1453429.UCYN_12230"/>
<gene>
    <name evidence="10" type="ordered locus">UCYN_12230</name>
</gene>
<evidence type="ECO:0000256" key="8">
    <source>
        <dbReference type="ARBA" id="ARBA00023136"/>
    </source>
</evidence>
<keyword evidence="4" id="KW-1003">Cell membrane</keyword>
<dbReference type="InterPro" id="IPR050095">
    <property type="entry name" value="ECF_ABC_transporter_ATP-bd"/>
</dbReference>
<dbReference type="SUPFAM" id="SSF52540">
    <property type="entry name" value="P-loop containing nucleoside triphosphate hydrolases"/>
    <property type="match status" value="2"/>
</dbReference>
<dbReference type="InterPro" id="IPR003593">
    <property type="entry name" value="AAA+_ATPase"/>
</dbReference>
<accession>D3EQZ1</accession>
<keyword evidence="5" id="KW-0547">Nucleotide-binding</keyword>
<dbReference type="KEGG" id="cyu:UCYN_12230"/>
<organism evidence="11">
    <name type="scientific">Atelocyanobacterium thalassa (isolate ALOHA)</name>
    <dbReference type="NCBI Taxonomy" id="1453429"/>
    <lineage>
        <taxon>Bacteria</taxon>
        <taxon>Bacillati</taxon>
        <taxon>Cyanobacteriota</taxon>
        <taxon>Cyanophyceae</taxon>
        <taxon>Oscillatoriophycideae</taxon>
        <taxon>Chroococcales</taxon>
        <taxon>Aphanothecaceae</taxon>
        <taxon>Candidatus Atelocyanobacterium</taxon>
        <taxon>Candidatus Atelocyanobacterium thalassae</taxon>
    </lineage>
</organism>
<evidence type="ECO:0000313" key="11">
    <source>
        <dbReference type="Proteomes" id="UP000001405"/>
    </source>
</evidence>
<dbReference type="EMBL" id="CP001842">
    <property type="protein sequence ID" value="ADB95891.1"/>
    <property type="molecule type" value="Genomic_DNA"/>
</dbReference>
<dbReference type="Proteomes" id="UP000001405">
    <property type="component" value="Chromosome"/>
</dbReference>
<dbReference type="GO" id="GO:0005524">
    <property type="term" value="F:ATP binding"/>
    <property type="evidence" value="ECO:0007669"/>
    <property type="project" value="UniProtKB-KW"/>
</dbReference>
<protein>
    <submittedName>
        <fullName evidence="10">ATPase component of various ABC-type transport systems with duplicated ATPase domain</fullName>
    </submittedName>
</protein>
<keyword evidence="11" id="KW-1185">Reference proteome</keyword>
<proteinExistence type="inferred from homology"/>
<dbReference type="OrthoDB" id="501320at2"/>
<dbReference type="NCBIfam" id="NF010167">
    <property type="entry name" value="PRK13648.1"/>
    <property type="match status" value="2"/>
</dbReference>
<dbReference type="Gene3D" id="3.40.50.300">
    <property type="entry name" value="P-loop containing nucleotide triphosphate hydrolases"/>
    <property type="match status" value="2"/>
</dbReference>
<evidence type="ECO:0000256" key="7">
    <source>
        <dbReference type="ARBA" id="ARBA00022967"/>
    </source>
</evidence>
<dbReference type="InterPro" id="IPR017871">
    <property type="entry name" value="ABC_transporter-like_CS"/>
</dbReference>
<dbReference type="PROSITE" id="PS50893">
    <property type="entry name" value="ABC_TRANSPORTER_2"/>
    <property type="match status" value="2"/>
</dbReference>
<dbReference type="InterPro" id="IPR003439">
    <property type="entry name" value="ABC_transporter-like_ATP-bd"/>
</dbReference>
<evidence type="ECO:0000313" key="10">
    <source>
        <dbReference type="EMBL" id="ADB95891.1"/>
    </source>
</evidence>
<name>D3EQZ1_ATETH</name>
<evidence type="ECO:0000256" key="5">
    <source>
        <dbReference type="ARBA" id="ARBA00022741"/>
    </source>
</evidence>
<sequence>MEIIASLDKVSYVYPNSTKPVLKNISLNIQKGEFLGIIGPTGSGKTTLCLTLNGIIPQFYGGRFFGYIKVAGLDTLKYPVSYLSRYIGSVFEDPETQLVSTSVINEIAFALENLCIKREEIITCISSALTAVRLEGMENKHPQELSGGQKQRLAIAAAIALKPKLLILDEPTSQLDPVGSQEVFSVVKELNKELGITIVMVSHASEEMAQFSDRLALLSHGEIIEIGSPQEIYTKIPLIESHDLRPPQVAKIFYDIKAKGINLSKIPVTLEQGIRILKKIKSNITIPTTVKKNHKTLKKNLVRLLSAKDLTYYYKNKLKALNQVSLDIFSGEYVLIAGQNGSGKSTLVKHFLNLLQPTQGTVQIKNKNAKILSISDISKIIGYVGQNPDNQIFNMTVEDEVAFALNDLGYDKSQIKNKVYVILEELGLLGFLQSHPFSLAKGDRARIVIAAILAMEPEIIIFDEPTTGQDYKGACSILDITRKLHEAGKTIIVITHHLYLMSNYAERVILMKEGKIILDTSINEAYHDLELLKSTYLFPPQAVFLMQEINRNIDNKYLALTPDEIVDCFNYHEI</sequence>
<dbReference type="GO" id="GO:0042626">
    <property type="term" value="F:ATPase-coupled transmembrane transporter activity"/>
    <property type="evidence" value="ECO:0007669"/>
    <property type="project" value="TreeGrafter"/>
</dbReference>
<evidence type="ECO:0000256" key="2">
    <source>
        <dbReference type="ARBA" id="ARBA00005417"/>
    </source>
</evidence>
<dbReference type="CDD" id="cd03225">
    <property type="entry name" value="ABC_cobalt_CbiO_domain1"/>
    <property type="match status" value="2"/>
</dbReference>
<dbReference type="PANTHER" id="PTHR43553">
    <property type="entry name" value="HEAVY METAL TRANSPORTER"/>
    <property type="match status" value="1"/>
</dbReference>
<evidence type="ECO:0000256" key="3">
    <source>
        <dbReference type="ARBA" id="ARBA00022448"/>
    </source>
</evidence>
<feature type="domain" description="ABC transporter" evidence="9">
    <location>
        <begin position="305"/>
        <end position="538"/>
    </location>
</feature>
<keyword evidence="7" id="KW-1278">Translocase</keyword>
<comment type="subcellular location">
    <subcellularLocation>
        <location evidence="1">Cell membrane</location>
    </subcellularLocation>
</comment>
<evidence type="ECO:0000259" key="9">
    <source>
        <dbReference type="PROSITE" id="PS50893"/>
    </source>
</evidence>
<reference evidence="10 11" key="1">
    <citation type="journal article" date="2010" name="Nature">
        <title>Metabolic streamlining in an open-ocean nitrogen-fixing cyanobacterium.</title>
        <authorList>
            <person name="Tripp H.J."/>
            <person name="Bench S.R."/>
            <person name="Turk K.A."/>
            <person name="Foster R.A."/>
            <person name="Desany B.A."/>
            <person name="Niazi F."/>
            <person name="Affourtit J.P."/>
            <person name="Zehr J.P."/>
        </authorList>
    </citation>
    <scope>NUCLEOTIDE SEQUENCE [LARGE SCALE GENOMIC DNA]</scope>
    <source>
        <strain evidence="11">ALOHA</strain>
    </source>
</reference>
<dbReference type="SMART" id="SM00382">
    <property type="entry name" value="AAA"/>
    <property type="match status" value="2"/>
</dbReference>
<dbReference type="InterPro" id="IPR015856">
    <property type="entry name" value="ABC_transpr_CbiO/EcfA_su"/>
</dbReference>
<evidence type="ECO:0000256" key="6">
    <source>
        <dbReference type="ARBA" id="ARBA00022840"/>
    </source>
</evidence>
<keyword evidence="3" id="KW-0813">Transport</keyword>
<keyword evidence="8" id="KW-0472">Membrane</keyword>
<dbReference type="FunFam" id="3.40.50.300:FF:000224">
    <property type="entry name" value="Energy-coupling factor transporter ATP-binding protein EcfA"/>
    <property type="match status" value="2"/>
</dbReference>
<dbReference type="PATRIC" id="fig|713887.8.peg.1150"/>
<evidence type="ECO:0000256" key="1">
    <source>
        <dbReference type="ARBA" id="ARBA00004236"/>
    </source>
</evidence>
<dbReference type="RefSeq" id="WP_012954578.1">
    <property type="nucleotide sequence ID" value="NC_013771.1"/>
</dbReference>
<dbReference type="GO" id="GO:0016887">
    <property type="term" value="F:ATP hydrolysis activity"/>
    <property type="evidence" value="ECO:0007669"/>
    <property type="project" value="InterPro"/>
</dbReference>
<dbReference type="PROSITE" id="PS00211">
    <property type="entry name" value="ABC_TRANSPORTER_1"/>
    <property type="match status" value="2"/>
</dbReference>
<feature type="domain" description="ABC transporter" evidence="9">
    <location>
        <begin position="5"/>
        <end position="245"/>
    </location>
</feature>
<keyword evidence="6" id="KW-0067">ATP-binding</keyword>
<dbReference type="Pfam" id="PF00005">
    <property type="entry name" value="ABC_tran"/>
    <property type="match status" value="2"/>
</dbReference>
<evidence type="ECO:0000256" key="4">
    <source>
        <dbReference type="ARBA" id="ARBA00022475"/>
    </source>
</evidence>
<dbReference type="AlphaFoldDB" id="D3EQZ1"/>
<dbReference type="GO" id="GO:0043190">
    <property type="term" value="C:ATP-binding cassette (ABC) transporter complex"/>
    <property type="evidence" value="ECO:0007669"/>
    <property type="project" value="TreeGrafter"/>
</dbReference>
<dbReference type="HOGENOM" id="CLU_000604_86_7_3"/>
<dbReference type="InterPro" id="IPR027417">
    <property type="entry name" value="P-loop_NTPase"/>
</dbReference>
<comment type="similarity">
    <text evidence="2">Belongs to the ABC transporter superfamily.</text>
</comment>